<comment type="caution">
    <text evidence="1">The sequence shown here is derived from an EMBL/GenBank/DDBJ whole genome shotgun (WGS) entry which is preliminary data.</text>
</comment>
<dbReference type="RefSeq" id="WP_245889504.1">
    <property type="nucleotide sequence ID" value="NZ_JAUVYL010000092.1"/>
</dbReference>
<name>A0A2P8EAV0_9BACT</name>
<proteinExistence type="predicted"/>
<evidence type="ECO:0008006" key="3">
    <source>
        <dbReference type="Google" id="ProtNLM"/>
    </source>
</evidence>
<evidence type="ECO:0000313" key="2">
    <source>
        <dbReference type="Proteomes" id="UP000240708"/>
    </source>
</evidence>
<organism evidence="1 2">
    <name type="scientific">Cecembia rubra</name>
    <dbReference type="NCBI Taxonomy" id="1485585"/>
    <lineage>
        <taxon>Bacteria</taxon>
        <taxon>Pseudomonadati</taxon>
        <taxon>Bacteroidota</taxon>
        <taxon>Cytophagia</taxon>
        <taxon>Cytophagales</taxon>
        <taxon>Cyclobacteriaceae</taxon>
        <taxon>Cecembia</taxon>
    </lineage>
</organism>
<evidence type="ECO:0000313" key="1">
    <source>
        <dbReference type="EMBL" id="PSL06580.1"/>
    </source>
</evidence>
<sequence length="228" mass="25810">MIFLYIEFFNDITGMLAVITGDIINSRKLENPKEWLFPIKNLFSSIGEEKKTWEIFRGDSFQIEIKDPMDALLVALKVKATIKSISDKDKSIRQSPVDVRMAIGIGEGSIGGTNIGEKVGSAYIRSGEAFESLKRNSSNLLLNSGWPNLDRDFNFTLKFALILMDNWTISSAETIKIILECPELKQVELAKILGIEQNSVSGRIQRGFLGEILELERFFRLKLKEQML</sequence>
<protein>
    <recommendedName>
        <fullName evidence="3">SatD family protein</fullName>
    </recommendedName>
</protein>
<accession>A0A2P8EAV0</accession>
<dbReference type="EMBL" id="PYGF01000002">
    <property type="protein sequence ID" value="PSL06580.1"/>
    <property type="molecule type" value="Genomic_DNA"/>
</dbReference>
<keyword evidence="2" id="KW-1185">Reference proteome</keyword>
<reference evidence="1 2" key="1">
    <citation type="submission" date="2018-03" db="EMBL/GenBank/DDBJ databases">
        <title>Genomic Encyclopedia of Archaeal and Bacterial Type Strains, Phase II (KMG-II): from individual species to whole genera.</title>
        <authorList>
            <person name="Goeker M."/>
        </authorList>
    </citation>
    <scope>NUCLEOTIDE SEQUENCE [LARGE SCALE GENOMIC DNA]</scope>
    <source>
        <strain evidence="1 2">DSM 28057</strain>
    </source>
</reference>
<gene>
    <name evidence="1" type="ORF">CLV48_102397</name>
</gene>
<dbReference type="Proteomes" id="UP000240708">
    <property type="component" value="Unassembled WGS sequence"/>
</dbReference>
<dbReference type="AlphaFoldDB" id="A0A2P8EAV0"/>